<evidence type="ECO:0000256" key="2">
    <source>
        <dbReference type="SAM" id="MobiDB-lite"/>
    </source>
</evidence>
<accession>A0ABD5B321</accession>
<name>A0ABD5B321_ELIMR</name>
<evidence type="ECO:0000313" key="3">
    <source>
        <dbReference type="EMBL" id="MDQ8747832.1"/>
    </source>
</evidence>
<feature type="region of interest" description="Disordered" evidence="2">
    <location>
        <begin position="144"/>
        <end position="163"/>
    </location>
</feature>
<dbReference type="CDD" id="cd17242">
    <property type="entry name" value="MobM_relaxase"/>
    <property type="match status" value="1"/>
</dbReference>
<feature type="region of interest" description="Disordered" evidence="2">
    <location>
        <begin position="392"/>
        <end position="415"/>
    </location>
</feature>
<sequence>MSYTVLHLEKAKGNDAAMSAHIERTVHPKNADKTRTHLNKELILYPIGVKNRTSAIQYRINHAKIKRKIGTNQVRAIRIMLSGTHETMKAVEKNGNLNHWCEDNLNWLKGTFGEDNLVSAVLHMDEKTPHIHATIVPIVSGERRKAKKDNNTSEKYKKKNPNTNRLCADDVMARNKLKHYQNTYAIAMQKYGLKRGVEGSQARHISTSEYYRDLHNKNELLSQEHEKKQSELKELEKNISSKKIIENVANVLTGSKTKKLEKENELMKKELKFIATIKDREKDQIQQSVSKLENTLEKQNKVFDKLMKYHPEIRDSLSIITECEKMRFSQELIKYLLEKEEVHIKGEIYSSRHFKSFKVDNLKLSIEYDNKEKAKVLKISGVMAQQWLDEKHKESLRPKYQSNDEEVQNQRKMRR</sequence>
<evidence type="ECO:0000256" key="1">
    <source>
        <dbReference type="SAM" id="Coils"/>
    </source>
</evidence>
<dbReference type="InterPro" id="IPR001668">
    <property type="entry name" value="Mob_Pre"/>
</dbReference>
<keyword evidence="1" id="KW-0175">Coiled coil</keyword>
<dbReference type="RefSeq" id="WP_309046206.1">
    <property type="nucleotide sequence ID" value="NZ_JAUCQJ010000001.1"/>
</dbReference>
<evidence type="ECO:0000313" key="4">
    <source>
        <dbReference type="Proteomes" id="UP001239265"/>
    </source>
</evidence>
<reference evidence="3 4" key="1">
    <citation type="submission" date="2023-06" db="EMBL/GenBank/DDBJ databases">
        <title>Nosocomial Elizabethkingia miricola genome.</title>
        <authorList>
            <person name="Morgado S."/>
            <person name="Fonseca E."/>
            <person name="Freitas F."/>
            <person name="Vicente A.C."/>
        </authorList>
    </citation>
    <scope>NUCLEOTIDE SEQUENCE [LARGE SCALE GENOMIC DNA]</scope>
    <source>
        <strain evidence="3 4">EM15</strain>
    </source>
</reference>
<dbReference type="NCBIfam" id="NF041497">
    <property type="entry name" value="MobV"/>
    <property type="match status" value="1"/>
</dbReference>
<comment type="caution">
    <text evidence="3">The sequence shown here is derived from an EMBL/GenBank/DDBJ whole genome shotgun (WGS) entry which is preliminary data.</text>
</comment>
<dbReference type="Pfam" id="PF01076">
    <property type="entry name" value="Mob_Pre"/>
    <property type="match status" value="1"/>
</dbReference>
<feature type="coiled-coil region" evidence="1">
    <location>
        <begin position="211"/>
        <end position="245"/>
    </location>
</feature>
<dbReference type="EMBL" id="JAUCQJ010000001">
    <property type="protein sequence ID" value="MDQ8747832.1"/>
    <property type="molecule type" value="Genomic_DNA"/>
</dbReference>
<proteinExistence type="predicted"/>
<organism evidence="3 4">
    <name type="scientific">Elizabethkingia miricola</name>
    <name type="common">Chryseobacterium miricola</name>
    <dbReference type="NCBI Taxonomy" id="172045"/>
    <lineage>
        <taxon>Bacteria</taxon>
        <taxon>Pseudomonadati</taxon>
        <taxon>Bacteroidota</taxon>
        <taxon>Flavobacteriia</taxon>
        <taxon>Flavobacteriales</taxon>
        <taxon>Weeksellaceae</taxon>
        <taxon>Elizabethkingia</taxon>
    </lineage>
</organism>
<dbReference type="Proteomes" id="UP001239265">
    <property type="component" value="Unassembled WGS sequence"/>
</dbReference>
<gene>
    <name evidence="3" type="primary">mobV</name>
    <name evidence="3" type="ORF">QT385_04210</name>
</gene>
<protein>
    <submittedName>
        <fullName evidence="3">MobV family relaxase</fullName>
    </submittedName>
</protein>
<dbReference type="AlphaFoldDB" id="A0ABD5B321"/>
<dbReference type="Gene3D" id="3.30.930.30">
    <property type="match status" value="1"/>
</dbReference>